<feature type="region of interest" description="Disordered" evidence="8">
    <location>
        <begin position="306"/>
        <end position="359"/>
    </location>
</feature>
<protein>
    <recommendedName>
        <fullName evidence="9">Nab2-like CCCH zinc finger domain-containing protein</fullName>
    </recommendedName>
</protein>
<dbReference type="Gene3D" id="4.10.1000.30">
    <property type="match status" value="1"/>
</dbReference>
<evidence type="ECO:0000256" key="7">
    <source>
        <dbReference type="ARBA" id="ARBA00023242"/>
    </source>
</evidence>
<evidence type="ECO:0000256" key="4">
    <source>
        <dbReference type="ARBA" id="ARBA00022737"/>
    </source>
</evidence>
<dbReference type="GO" id="GO:0005634">
    <property type="term" value="C:nucleus"/>
    <property type="evidence" value="ECO:0007669"/>
    <property type="project" value="UniProtKB-SubCell"/>
</dbReference>
<dbReference type="PANTHER" id="PTHR14738">
    <property type="entry name" value="ZINC FINGER CCCH DOMAIN-CONTAINING PROTEIN 14"/>
    <property type="match status" value="1"/>
</dbReference>
<name>A0A9W8WTF4_9PLEO</name>
<feature type="region of interest" description="Disordered" evidence="8">
    <location>
        <begin position="516"/>
        <end position="545"/>
    </location>
</feature>
<feature type="compositionally biased region" description="Gly residues" evidence="8">
    <location>
        <begin position="313"/>
        <end position="323"/>
    </location>
</feature>
<dbReference type="InterPro" id="IPR043094">
    <property type="entry name" value="Nab2/ZC3H14_N_sf"/>
</dbReference>
<comment type="subcellular location">
    <subcellularLocation>
        <location evidence="1">Nucleus</location>
    </subcellularLocation>
</comment>
<comment type="similarity">
    <text evidence="2">Belongs to the ZC3H14 family.</text>
</comment>
<evidence type="ECO:0000256" key="8">
    <source>
        <dbReference type="SAM" id="MobiDB-lite"/>
    </source>
</evidence>
<evidence type="ECO:0000313" key="10">
    <source>
        <dbReference type="EMBL" id="KAJ4332658.1"/>
    </source>
</evidence>
<accession>A0A9W8WTF4</accession>
<evidence type="ECO:0000256" key="5">
    <source>
        <dbReference type="ARBA" id="ARBA00022771"/>
    </source>
</evidence>
<gene>
    <name evidence="10" type="ORF">N0V87_008218</name>
</gene>
<dbReference type="PANTHER" id="PTHR14738:SF29">
    <property type="entry name" value="ZINC FINGER CCCH DOMAIN-CONTAINING PROTEIN 14"/>
    <property type="match status" value="1"/>
</dbReference>
<dbReference type="InterPro" id="IPR040366">
    <property type="entry name" value="Nab2/ZC3H14"/>
</dbReference>
<dbReference type="Pfam" id="PF22683">
    <property type="entry name" value="Nab2-like_zf-CCCH"/>
    <property type="match status" value="1"/>
</dbReference>
<proteinExistence type="inferred from homology"/>
<feature type="compositionally biased region" description="Low complexity" evidence="8">
    <location>
        <begin position="170"/>
        <end position="181"/>
    </location>
</feature>
<comment type="caution">
    <text evidence="10">The sequence shown here is derived from an EMBL/GenBank/DDBJ whole genome shotgun (WGS) entry which is preliminary data.</text>
</comment>
<dbReference type="GO" id="GO:0008143">
    <property type="term" value="F:poly(A) binding"/>
    <property type="evidence" value="ECO:0007669"/>
    <property type="project" value="InterPro"/>
</dbReference>
<evidence type="ECO:0000256" key="3">
    <source>
        <dbReference type="ARBA" id="ARBA00022723"/>
    </source>
</evidence>
<keyword evidence="7" id="KW-0539">Nucleus</keyword>
<reference evidence="10" key="1">
    <citation type="submission" date="2022-10" db="EMBL/GenBank/DDBJ databases">
        <title>Tapping the CABI collections for fungal endophytes: first genome assemblies for Collariella, Neodidymelliopsis, Ascochyta clinopodiicola, Didymella pomorum, Didymosphaeria variabile, Neocosmospora piperis and Neocucurbitaria cava.</title>
        <authorList>
            <person name="Hill R."/>
        </authorList>
    </citation>
    <scope>NUCLEOTIDE SEQUENCE</scope>
    <source>
        <strain evidence="10">IMI 360193</strain>
    </source>
</reference>
<dbReference type="GO" id="GO:0005737">
    <property type="term" value="C:cytoplasm"/>
    <property type="evidence" value="ECO:0007669"/>
    <property type="project" value="TreeGrafter"/>
</dbReference>
<feature type="region of interest" description="Disordered" evidence="8">
    <location>
        <begin position="142"/>
        <end position="215"/>
    </location>
</feature>
<dbReference type="Gene3D" id="4.10.1000.40">
    <property type="match status" value="1"/>
</dbReference>
<dbReference type="OrthoDB" id="438553at2759"/>
<feature type="region of interest" description="Disordered" evidence="8">
    <location>
        <begin position="89"/>
        <end position="122"/>
    </location>
</feature>
<feature type="compositionally biased region" description="Basic and acidic residues" evidence="8">
    <location>
        <begin position="529"/>
        <end position="545"/>
    </location>
</feature>
<evidence type="ECO:0000313" key="11">
    <source>
        <dbReference type="Proteomes" id="UP001140562"/>
    </source>
</evidence>
<evidence type="ECO:0000256" key="2">
    <source>
        <dbReference type="ARBA" id="ARBA00008423"/>
    </source>
</evidence>
<dbReference type="InterPro" id="IPR055046">
    <property type="entry name" value="Nab2-like_Znf-CCCH"/>
</dbReference>
<feature type="compositionally biased region" description="Gly residues" evidence="8">
    <location>
        <begin position="160"/>
        <end position="169"/>
    </location>
</feature>
<dbReference type="FunFam" id="4.10.1000.40:FF:000002">
    <property type="entry name" value="Nuclear polyadenylated RNA-binding protein Nab2"/>
    <property type="match status" value="1"/>
</dbReference>
<keyword evidence="4" id="KW-0677">Repeat</keyword>
<dbReference type="EMBL" id="JAPEUV010000112">
    <property type="protein sequence ID" value="KAJ4332658.1"/>
    <property type="molecule type" value="Genomic_DNA"/>
</dbReference>
<dbReference type="Pfam" id="PF14608">
    <property type="entry name" value="zf-CCCH_2"/>
    <property type="match status" value="4"/>
</dbReference>
<keyword evidence="5" id="KW-0863">Zinc-finger</keyword>
<dbReference type="GO" id="GO:0043488">
    <property type="term" value="P:regulation of mRNA stability"/>
    <property type="evidence" value="ECO:0007669"/>
    <property type="project" value="InterPro"/>
</dbReference>
<feature type="domain" description="Nab2-like CCCH zinc finger" evidence="9">
    <location>
        <begin position="469"/>
        <end position="488"/>
    </location>
</feature>
<dbReference type="GO" id="GO:0008270">
    <property type="term" value="F:zinc ion binding"/>
    <property type="evidence" value="ECO:0007669"/>
    <property type="project" value="UniProtKB-KW"/>
</dbReference>
<keyword evidence="6" id="KW-0862">Zinc</keyword>
<evidence type="ECO:0000256" key="6">
    <source>
        <dbReference type="ARBA" id="ARBA00022833"/>
    </source>
</evidence>
<keyword evidence="3" id="KW-0479">Metal-binding</keyword>
<evidence type="ECO:0000259" key="9">
    <source>
        <dbReference type="Pfam" id="PF22683"/>
    </source>
</evidence>
<dbReference type="Gene3D" id="1.10.340.40">
    <property type="entry name" value="Nuclear abundant poly(A) RNA-bind protein 2, N-terminal domain"/>
    <property type="match status" value="1"/>
</dbReference>
<dbReference type="FunFam" id="1.10.340.40:FF:000001">
    <property type="entry name" value="Nuclear polyadenylated RNA-binding protein nab2"/>
    <property type="match status" value="1"/>
</dbReference>
<organism evidence="10 11">
    <name type="scientific">Didymella glomerata</name>
    <dbReference type="NCBI Taxonomy" id="749621"/>
    <lineage>
        <taxon>Eukaryota</taxon>
        <taxon>Fungi</taxon>
        <taxon>Dikarya</taxon>
        <taxon>Ascomycota</taxon>
        <taxon>Pezizomycotina</taxon>
        <taxon>Dothideomycetes</taxon>
        <taxon>Pleosporomycetidae</taxon>
        <taxon>Pleosporales</taxon>
        <taxon>Pleosporineae</taxon>
        <taxon>Didymellaceae</taxon>
        <taxon>Didymella</taxon>
    </lineage>
</organism>
<keyword evidence="11" id="KW-1185">Reference proteome</keyword>
<sequence length="545" mass="58788">MADFSPESPLAQQLQQLVQPKLVEYGWTTGGEDTTLFEYVLLMVSNGKDSSQVAAELSNDLLDLGPDNPETQEFAQWLFAQIDALQRQAAGGAQGAPSADQTMDGGAPSFVPGGQDTDMDGTSEAQEGMYVQPTTLHRMRHRLTQPSPTGPKAMRNGSGPQSGRGGPRGGRNMLNQMNRQMNRNDDPLHRVRGGGGVGRNNRDPPRGPRGQNLGRGMEAMANGRGMNQIGNINGATGPVNGMGGMGMGGMPGMPMPPMGGQNGMNGGMGLNQQQQMALMQMYEQQAQMMQQIFSGGTPTPYVNPNFNSRGRGGRGGRGGGRGGMHQSTKFTKKEGQDDAMTDGTGENGEGMEVENTRAEPSSTMCKFNLRCTNPDCHFVHQSPAAPPGTTVDMESTCEFGAACKNKKCAGKHPSPAKRQQFQSEQECAFWPNCRDPANCPYKHPSAPPCRNGADCTTPDCKFSHSSVMCKFTPCLNPRCQYKHAPGQKKNNTNVWVAPKEGEHVSERKFIDENRAEELIIPGQDSVDEQNTKTEPDVKMEQDVAL</sequence>
<dbReference type="AlphaFoldDB" id="A0A9W8WTF4"/>
<dbReference type="Proteomes" id="UP001140562">
    <property type="component" value="Unassembled WGS sequence"/>
</dbReference>
<evidence type="ECO:0000256" key="1">
    <source>
        <dbReference type="ARBA" id="ARBA00004123"/>
    </source>
</evidence>